<dbReference type="SUPFAM" id="SSF47616">
    <property type="entry name" value="GST C-terminal domain-like"/>
    <property type="match status" value="1"/>
</dbReference>
<gene>
    <name evidence="4" type="ORF">TCHU04912_LOCUS21477</name>
</gene>
<sequence length="209" mass="22916">MALVLYHVPGLVSSVCVHAAVELELSAEQLIVETLEMKDLHSDDYLRTNPHGTVPCLKLPSGQVMLESSAILIYLLELFDRGDKLQPAVGDPSRGRYLYLLHYALCTVYPLLAPLALQHHKPAAEQDEAMVARNADKFTSVVGPLLAAALGEQDFMMGSDISGVDCAMGKGLYVASRLGLLLLDPFPKLEAYAKRLFKRKAFKEAYGQD</sequence>
<dbReference type="Gene3D" id="3.40.30.10">
    <property type="entry name" value="Glutaredoxin"/>
    <property type="match status" value="1"/>
</dbReference>
<protein>
    <recommendedName>
        <fullName evidence="5">Glutathione transferase</fullName>
    </recommendedName>
</protein>
<name>A0A7S1T7X9_9CHLO</name>
<evidence type="ECO:0008006" key="5">
    <source>
        <dbReference type="Google" id="ProtNLM"/>
    </source>
</evidence>
<dbReference type="EMBL" id="HBGG01041665">
    <property type="protein sequence ID" value="CAD9226065.1"/>
    <property type="molecule type" value="Transcribed_RNA"/>
</dbReference>
<proteinExistence type="inferred from homology"/>
<dbReference type="Pfam" id="PF13409">
    <property type="entry name" value="GST_N_2"/>
    <property type="match status" value="1"/>
</dbReference>
<dbReference type="InterPro" id="IPR036249">
    <property type="entry name" value="Thioredoxin-like_sf"/>
</dbReference>
<dbReference type="PANTHER" id="PTHR44051:SF8">
    <property type="entry name" value="GLUTATHIONE S-TRANSFERASE GSTA"/>
    <property type="match status" value="1"/>
</dbReference>
<dbReference type="Pfam" id="PF00043">
    <property type="entry name" value="GST_C"/>
    <property type="match status" value="1"/>
</dbReference>
<dbReference type="SUPFAM" id="SSF52833">
    <property type="entry name" value="Thioredoxin-like"/>
    <property type="match status" value="1"/>
</dbReference>
<dbReference type="InterPro" id="IPR036282">
    <property type="entry name" value="Glutathione-S-Trfase_C_sf"/>
</dbReference>
<dbReference type="SFLD" id="SFLDG00358">
    <property type="entry name" value="Main_(cytGST)"/>
    <property type="match status" value="1"/>
</dbReference>
<dbReference type="AlphaFoldDB" id="A0A7S1T7X9"/>
<evidence type="ECO:0000313" key="4">
    <source>
        <dbReference type="EMBL" id="CAD9226065.1"/>
    </source>
</evidence>
<dbReference type="SFLD" id="SFLDS00019">
    <property type="entry name" value="Glutathione_Transferase_(cytos"/>
    <property type="match status" value="1"/>
</dbReference>
<dbReference type="InterPro" id="IPR040079">
    <property type="entry name" value="Glutathione_S-Trfase"/>
</dbReference>
<dbReference type="InterPro" id="IPR004045">
    <property type="entry name" value="Glutathione_S-Trfase_N"/>
</dbReference>
<comment type="similarity">
    <text evidence="1">Belongs to the GST superfamily.</text>
</comment>
<evidence type="ECO:0000259" key="3">
    <source>
        <dbReference type="PROSITE" id="PS50405"/>
    </source>
</evidence>
<feature type="domain" description="GST N-terminal" evidence="2">
    <location>
        <begin position="1"/>
        <end position="83"/>
    </location>
</feature>
<feature type="domain" description="GST C-terminal" evidence="3">
    <location>
        <begin position="90"/>
        <end position="209"/>
    </location>
</feature>
<accession>A0A7S1T7X9</accession>
<dbReference type="PROSITE" id="PS50404">
    <property type="entry name" value="GST_NTER"/>
    <property type="match status" value="1"/>
</dbReference>
<dbReference type="PROSITE" id="PS50405">
    <property type="entry name" value="GST_CTER"/>
    <property type="match status" value="1"/>
</dbReference>
<dbReference type="InterPro" id="IPR010987">
    <property type="entry name" value="Glutathione-S-Trfase_C-like"/>
</dbReference>
<organism evidence="4">
    <name type="scientific">Tetraselmis chuii</name>
    <dbReference type="NCBI Taxonomy" id="63592"/>
    <lineage>
        <taxon>Eukaryota</taxon>
        <taxon>Viridiplantae</taxon>
        <taxon>Chlorophyta</taxon>
        <taxon>core chlorophytes</taxon>
        <taxon>Chlorodendrophyceae</taxon>
        <taxon>Chlorodendrales</taxon>
        <taxon>Chlorodendraceae</taxon>
        <taxon>Tetraselmis</taxon>
    </lineage>
</organism>
<reference evidence="4" key="1">
    <citation type="submission" date="2021-01" db="EMBL/GenBank/DDBJ databases">
        <authorList>
            <person name="Corre E."/>
            <person name="Pelletier E."/>
            <person name="Niang G."/>
            <person name="Scheremetjew M."/>
            <person name="Finn R."/>
            <person name="Kale V."/>
            <person name="Holt S."/>
            <person name="Cochrane G."/>
            <person name="Meng A."/>
            <person name="Brown T."/>
            <person name="Cohen L."/>
        </authorList>
    </citation>
    <scope>NUCLEOTIDE SEQUENCE</scope>
    <source>
        <strain evidence="4">PLY429</strain>
    </source>
</reference>
<evidence type="ECO:0000256" key="1">
    <source>
        <dbReference type="ARBA" id="ARBA00007409"/>
    </source>
</evidence>
<dbReference type="Gene3D" id="1.20.1050.10">
    <property type="match status" value="1"/>
</dbReference>
<dbReference type="PANTHER" id="PTHR44051">
    <property type="entry name" value="GLUTATHIONE S-TRANSFERASE-RELATED"/>
    <property type="match status" value="1"/>
</dbReference>
<dbReference type="InterPro" id="IPR004046">
    <property type="entry name" value="GST_C"/>
</dbReference>
<evidence type="ECO:0000259" key="2">
    <source>
        <dbReference type="PROSITE" id="PS50404"/>
    </source>
</evidence>